<dbReference type="Proteomes" id="UP000539265">
    <property type="component" value="Unassembled WGS sequence"/>
</dbReference>
<dbReference type="RefSeq" id="WP_197706057.1">
    <property type="nucleotide sequence ID" value="NZ_AP017313.1"/>
</dbReference>
<sequence length="180" mass="20634">MQQIYLTTQAPVGMLLTINSVSIFWMQLLLSLFVCIIVMVWYIWPALTKLPLNSALIALLFVQVFRYLGMTLLVPDMFDQRLPSDYLNASAYGDLLAAALALASIFALRYKWRGAIPLVWVFSLWGFGDLLNGLRSVLQVNLPKFNLGTIWYIYTFYAPAVILSHLMIFWILIKSKSWTK</sequence>
<keyword evidence="1" id="KW-0472">Membrane</keyword>
<keyword evidence="1" id="KW-0812">Transmembrane</keyword>
<dbReference type="AlphaFoldDB" id="A0A839SCC5"/>
<feature type="transmembrane region" description="Helical" evidence="1">
    <location>
        <begin position="23"/>
        <end position="43"/>
    </location>
</feature>
<evidence type="ECO:0000313" key="2">
    <source>
        <dbReference type="EMBL" id="MBB3054339.1"/>
    </source>
</evidence>
<dbReference type="EMBL" id="JACHWX010000002">
    <property type="protein sequence ID" value="MBB3054339.1"/>
    <property type="molecule type" value="Genomic_DNA"/>
</dbReference>
<feature type="transmembrane region" description="Helical" evidence="1">
    <location>
        <begin position="115"/>
        <end position="131"/>
    </location>
</feature>
<proteinExistence type="predicted"/>
<feature type="transmembrane region" description="Helical" evidence="1">
    <location>
        <begin position="50"/>
        <end position="69"/>
    </location>
</feature>
<feature type="transmembrane region" description="Helical" evidence="1">
    <location>
        <begin position="151"/>
        <end position="173"/>
    </location>
</feature>
<gene>
    <name evidence="2" type="ORF">FHS11_000749</name>
</gene>
<comment type="caution">
    <text evidence="2">The sequence shown here is derived from an EMBL/GenBank/DDBJ whole genome shotgun (WGS) entry which is preliminary data.</text>
</comment>
<keyword evidence="1" id="KW-1133">Transmembrane helix</keyword>
<reference evidence="2" key="1">
    <citation type="submission" date="2020-08" db="EMBL/GenBank/DDBJ databases">
        <title>Genomic Encyclopedia of Type Strains, Phase III (KMG-III): the genomes of soil and plant-associated and newly described type strains.</title>
        <authorList>
            <person name="Whitman W."/>
        </authorList>
    </citation>
    <scope>NUCLEOTIDE SEQUENCE [LARGE SCALE GENOMIC DNA]</scope>
    <source>
        <strain evidence="2">CECT 8628</strain>
    </source>
</reference>
<feature type="transmembrane region" description="Helical" evidence="1">
    <location>
        <begin position="89"/>
        <end position="108"/>
    </location>
</feature>
<organism evidence="2 3">
    <name type="scientific">Mucilaginibacter gotjawali</name>
    <dbReference type="NCBI Taxonomy" id="1550579"/>
    <lineage>
        <taxon>Bacteria</taxon>
        <taxon>Pseudomonadati</taxon>
        <taxon>Bacteroidota</taxon>
        <taxon>Sphingobacteriia</taxon>
        <taxon>Sphingobacteriales</taxon>
        <taxon>Sphingobacteriaceae</taxon>
        <taxon>Mucilaginibacter</taxon>
    </lineage>
</organism>
<protein>
    <submittedName>
        <fullName evidence="2">Uncharacterized protein</fullName>
    </submittedName>
</protein>
<name>A0A839SCC5_9SPHI</name>
<keyword evidence="3" id="KW-1185">Reference proteome</keyword>
<accession>A0A839SCC5</accession>
<evidence type="ECO:0000313" key="3">
    <source>
        <dbReference type="Proteomes" id="UP000539265"/>
    </source>
</evidence>
<evidence type="ECO:0000256" key="1">
    <source>
        <dbReference type="SAM" id="Phobius"/>
    </source>
</evidence>